<dbReference type="AlphaFoldDB" id="A0A7Y9LLT6"/>
<dbReference type="EMBL" id="JACBYR010000001">
    <property type="protein sequence ID" value="NYE82907.1"/>
    <property type="molecule type" value="Genomic_DNA"/>
</dbReference>
<organism evidence="1 2">
    <name type="scientific">Pigmentiphaga litoralis</name>
    <dbReference type="NCBI Taxonomy" id="516702"/>
    <lineage>
        <taxon>Bacteria</taxon>
        <taxon>Pseudomonadati</taxon>
        <taxon>Pseudomonadota</taxon>
        <taxon>Betaproteobacteria</taxon>
        <taxon>Burkholderiales</taxon>
        <taxon>Alcaligenaceae</taxon>
        <taxon>Pigmentiphaga</taxon>
    </lineage>
</organism>
<comment type="caution">
    <text evidence="1">The sequence shown here is derived from an EMBL/GenBank/DDBJ whole genome shotgun (WGS) entry which is preliminary data.</text>
</comment>
<evidence type="ECO:0000313" key="1">
    <source>
        <dbReference type="EMBL" id="NYE82907.1"/>
    </source>
</evidence>
<protein>
    <submittedName>
        <fullName evidence="1">Uncharacterized protein</fullName>
    </submittedName>
</protein>
<proteinExistence type="predicted"/>
<dbReference type="RefSeq" id="WP_179586154.1">
    <property type="nucleotide sequence ID" value="NZ_JACBYR010000001.1"/>
</dbReference>
<reference evidence="1 2" key="1">
    <citation type="submission" date="2020-07" db="EMBL/GenBank/DDBJ databases">
        <title>Genomic Encyclopedia of Type Strains, Phase IV (KMG-V): Genome sequencing to study the core and pangenomes of soil and plant-associated prokaryotes.</title>
        <authorList>
            <person name="Whitman W."/>
        </authorList>
    </citation>
    <scope>NUCLEOTIDE SEQUENCE [LARGE SCALE GENOMIC DNA]</scope>
    <source>
        <strain evidence="1 2">SAS40</strain>
    </source>
</reference>
<sequence length="109" mass="12095">MPVVKAFVLPSLLSLAPSEFDAFGSAVGQVCLDVLRASPHQIQVMVVPAHALRGEPIYVEVNFRGNTYRDADVVQQFMSDLEVVIHDTFKTVPRIRCFSEDQAALHARN</sequence>
<dbReference type="Proteomes" id="UP000542125">
    <property type="component" value="Unassembled WGS sequence"/>
</dbReference>
<accession>A0A7Y9LLT6</accession>
<gene>
    <name evidence="1" type="ORF">FHW18_002178</name>
</gene>
<keyword evidence="2" id="KW-1185">Reference proteome</keyword>
<name>A0A7Y9LLT6_9BURK</name>
<evidence type="ECO:0000313" key="2">
    <source>
        <dbReference type="Proteomes" id="UP000542125"/>
    </source>
</evidence>